<dbReference type="OrthoDB" id="340921at2759"/>
<dbReference type="AlphaFoldDB" id="A0A1J4MTM8"/>
<dbReference type="EMBL" id="LRBS01000034">
    <property type="protein sequence ID" value="OII77536.1"/>
    <property type="molecule type" value="Genomic_DNA"/>
</dbReference>
<evidence type="ECO:0000313" key="2">
    <source>
        <dbReference type="EMBL" id="OII77536.1"/>
    </source>
</evidence>
<dbReference type="GeneID" id="92365881"/>
<name>A0A1J4MTM8_9CRYT</name>
<proteinExistence type="predicted"/>
<reference evidence="2 3" key="1">
    <citation type="submission" date="2016-10" db="EMBL/GenBank/DDBJ databases">
        <title>Reductive evolution of mitochondrial metabolism and differential evolution of invasion-related proteins in Cryptosporidium.</title>
        <authorList>
            <person name="Liu S."/>
            <person name="Roellig D.M."/>
            <person name="Guo Y."/>
            <person name="Li N."/>
            <person name="Frace M.A."/>
            <person name="Tang K."/>
            <person name="Zhang L."/>
            <person name="Feng Y."/>
            <person name="Xiao L."/>
        </authorList>
    </citation>
    <scope>NUCLEOTIDE SEQUENCE [LARGE SCALE GENOMIC DNA]</scope>
    <source>
        <strain evidence="2">30847</strain>
    </source>
</reference>
<accession>A0A1J4MTM8</accession>
<dbReference type="VEuPathDB" id="CryptoDB:cand_016960"/>
<evidence type="ECO:0000313" key="3">
    <source>
        <dbReference type="Proteomes" id="UP000186804"/>
    </source>
</evidence>
<comment type="caution">
    <text evidence="2">The sequence shown here is derived from an EMBL/GenBank/DDBJ whole genome shotgun (WGS) entry which is preliminary data.</text>
</comment>
<keyword evidence="1" id="KW-0732">Signal</keyword>
<sequence>MVKLSVLGLLFAVVGTVRGAKTELGISSSVIDELKGKGYTSSDIESLVGTIRSALLSVHEDDQIGACGEGLRGLLDRQLLPGDPDAMEKVTGIIHNSNFQLYRGKIAIVTLNPSSITLPIDTLNDRCFGIRTTSGIAYNICATNRNMRNIWVNAIAELVLCENTGVRAGRLPTPSSKQNILASTNLGSVGASGINIFVKDSNEGKPFVTINGKPISKIIDQQAMAAEKAISEVPGEDYDEDLLNFPTEILGSSSNDIADGSTLSDAEKLAIQESEAEHLMLPIDEAPPVGYASLHMGNSKAGK</sequence>
<protein>
    <recommendedName>
        <fullName evidence="4">PH domain-containing protein</fullName>
    </recommendedName>
</protein>
<dbReference type="RefSeq" id="XP_067069382.1">
    <property type="nucleotide sequence ID" value="XM_067211930.1"/>
</dbReference>
<dbReference type="Proteomes" id="UP000186804">
    <property type="component" value="Unassembled WGS sequence"/>
</dbReference>
<organism evidence="2 3">
    <name type="scientific">Cryptosporidium andersoni</name>
    <dbReference type="NCBI Taxonomy" id="117008"/>
    <lineage>
        <taxon>Eukaryota</taxon>
        <taxon>Sar</taxon>
        <taxon>Alveolata</taxon>
        <taxon>Apicomplexa</taxon>
        <taxon>Conoidasida</taxon>
        <taxon>Coccidia</taxon>
        <taxon>Eucoccidiorida</taxon>
        <taxon>Eimeriorina</taxon>
        <taxon>Cryptosporidiidae</taxon>
        <taxon>Cryptosporidium</taxon>
    </lineage>
</organism>
<gene>
    <name evidence="2" type="ORF">cand_016960</name>
</gene>
<evidence type="ECO:0000256" key="1">
    <source>
        <dbReference type="SAM" id="SignalP"/>
    </source>
</evidence>
<feature type="chain" id="PRO_5012701273" description="PH domain-containing protein" evidence="1">
    <location>
        <begin position="20"/>
        <end position="303"/>
    </location>
</feature>
<keyword evidence="3" id="KW-1185">Reference proteome</keyword>
<feature type="signal peptide" evidence="1">
    <location>
        <begin position="1"/>
        <end position="19"/>
    </location>
</feature>
<evidence type="ECO:0008006" key="4">
    <source>
        <dbReference type="Google" id="ProtNLM"/>
    </source>
</evidence>